<dbReference type="Proteomes" id="UP000717585">
    <property type="component" value="Unassembled WGS sequence"/>
</dbReference>
<dbReference type="EMBL" id="JAHDYR010000001">
    <property type="protein sequence ID" value="KAG9397514.1"/>
    <property type="molecule type" value="Genomic_DNA"/>
</dbReference>
<organism evidence="1 2">
    <name type="scientific">Carpediemonas membranifera</name>
    <dbReference type="NCBI Taxonomy" id="201153"/>
    <lineage>
        <taxon>Eukaryota</taxon>
        <taxon>Metamonada</taxon>
        <taxon>Carpediemonas-like organisms</taxon>
        <taxon>Carpediemonas</taxon>
    </lineage>
</organism>
<comment type="caution">
    <text evidence="1">The sequence shown here is derived from an EMBL/GenBank/DDBJ whole genome shotgun (WGS) entry which is preliminary data.</text>
</comment>
<dbReference type="SUPFAM" id="SSF50985">
    <property type="entry name" value="RCC1/BLIP-II"/>
    <property type="match status" value="1"/>
</dbReference>
<gene>
    <name evidence="1" type="ORF">J8273_0644</name>
</gene>
<keyword evidence="2" id="KW-1185">Reference proteome</keyword>
<dbReference type="Gene3D" id="2.130.10.30">
    <property type="entry name" value="Regulator of chromosome condensation 1/beta-lactamase-inhibitor protein II"/>
    <property type="match status" value="2"/>
</dbReference>
<reference evidence="1" key="1">
    <citation type="submission" date="2021-05" db="EMBL/GenBank/DDBJ databases">
        <title>A free-living protist that lacks canonical eukaryotic 1 DNA replication and segregation systems.</title>
        <authorList>
            <person name="Salas-Leiva D.E."/>
            <person name="Tromer E.C."/>
            <person name="Curtis B.A."/>
            <person name="Jerlstrom-Hultqvist J."/>
            <person name="Kolisko M."/>
            <person name="Yi Z."/>
            <person name="Salas-Leiva J.S."/>
            <person name="Gallot-Lavallee L."/>
            <person name="Kops G.J.P.L."/>
            <person name="Archibald J.M."/>
            <person name="Simpson A.G.B."/>
            <person name="Roger A.J."/>
        </authorList>
    </citation>
    <scope>NUCLEOTIDE SEQUENCE</scope>
    <source>
        <strain evidence="1">BICM</strain>
    </source>
</reference>
<dbReference type="InterPro" id="IPR009091">
    <property type="entry name" value="RCC1/BLIP-II"/>
</dbReference>
<dbReference type="AlphaFoldDB" id="A0A8J6BBU1"/>
<accession>A0A8J6BBU1</accession>
<proteinExistence type="predicted"/>
<protein>
    <submittedName>
        <fullName evidence="1">Putative X-linked retinitis pigmentosa GTPase regulator</fullName>
    </submittedName>
</protein>
<sequence>MSNEEFRSSTQGPVEEVLSSLELTVKDLEAAIVRTVNSAEKSKLYASMSFVQDAMKLLAGNLDEDVTSPKGNQRQAITAMLALQTATDHIAQHPKLMNRSQVKDIMEQMEEALDSPTDHFTFEQWIEENNDSDDEVQSMSRELNGLSHSVLWAIFLTAGIDPEDIHTAEELEQGVMSDGSTPVPDKLLANWFLSKHINATLPSAKKEGKKYDFGARFWLNAGRLFGKGSNWWGRTGTGLPDMRVDAFTRVALPPTVEMQHADYDSLYAVTRRGLYGFGDNAFGKLGVGSKQEHISVPMRISFADAPDVARFEARMKPGEYMKVRVSEGIDSIFIETPAGLVAAGQNTEGQLAAGSDRDMVLSFRQVYLPPGFIFANLQIHEYNLVAKRRDKVYVAGWNSAGQLGLGHCNRVSALTRARIPVDDLWIHFDFILWKSCGLIYFTGNAKYFKAYLPGGEDRYSLATELGFPFPVGTFATDGHASFFANNSITGQWFALGANDKAQLGVKTAKAEVTRWTKMVNAAPDEEVTLGGGLFTMPKSMLPGNMLSFKSKMPSGEPQALESITKKWRFV</sequence>
<evidence type="ECO:0000313" key="1">
    <source>
        <dbReference type="EMBL" id="KAG9397514.1"/>
    </source>
</evidence>
<name>A0A8J6BBU1_9EUKA</name>
<evidence type="ECO:0000313" key="2">
    <source>
        <dbReference type="Proteomes" id="UP000717585"/>
    </source>
</evidence>
<dbReference type="OrthoDB" id="5370059at2759"/>